<dbReference type="EMBL" id="AQFM01000038">
    <property type="protein sequence ID" value="EOR06701.1"/>
    <property type="molecule type" value="Genomic_DNA"/>
</dbReference>
<dbReference type="Proteomes" id="UP000016201">
    <property type="component" value="Unassembled WGS sequence"/>
</dbReference>
<evidence type="ECO:0000313" key="3">
    <source>
        <dbReference type="Proteomes" id="UP000016201"/>
    </source>
</evidence>
<gene>
    <name evidence="2" type="ORF">I593_02289</name>
</gene>
<evidence type="ECO:0000256" key="1">
    <source>
        <dbReference type="SAM" id="MobiDB-lite"/>
    </source>
</evidence>
<protein>
    <submittedName>
        <fullName evidence="2">Uncharacterized protein</fullName>
    </submittedName>
</protein>
<feature type="region of interest" description="Disordered" evidence="1">
    <location>
        <begin position="35"/>
        <end position="58"/>
    </location>
</feature>
<dbReference type="OrthoDB" id="6706959at2"/>
<organism evidence="2 3">
    <name type="scientific">Acinetobacter tandoii DSM 14970 = CIP 107469</name>
    <dbReference type="NCBI Taxonomy" id="1120927"/>
    <lineage>
        <taxon>Bacteria</taxon>
        <taxon>Pseudomonadati</taxon>
        <taxon>Pseudomonadota</taxon>
        <taxon>Gammaproteobacteria</taxon>
        <taxon>Moraxellales</taxon>
        <taxon>Moraxellaceae</taxon>
        <taxon>Acinetobacter</taxon>
    </lineage>
</organism>
<sequence length="58" mass="6623">MTCQGCEARREWMIKHARQAKERMQRVLMSLGVGTKQSVDSIDQPVSADQQRTDSTDQ</sequence>
<comment type="caution">
    <text evidence="2">The sequence shown here is derived from an EMBL/GenBank/DDBJ whole genome shotgun (WGS) entry which is preliminary data.</text>
</comment>
<proteinExistence type="predicted"/>
<evidence type="ECO:0000313" key="2">
    <source>
        <dbReference type="EMBL" id="EOR06701.1"/>
    </source>
</evidence>
<dbReference type="RefSeq" id="WP_016167330.1">
    <property type="nucleotide sequence ID" value="NZ_JHZG01000004.1"/>
</dbReference>
<keyword evidence="3" id="KW-1185">Reference proteome</keyword>
<reference evidence="2 3" key="1">
    <citation type="submission" date="2013-03" db="EMBL/GenBank/DDBJ databases">
        <title>The Genome Sequence of Acinetobacter tandoii CIP 107469.</title>
        <authorList>
            <consortium name="The Broad Institute Genome Sequencing Platform"/>
            <consortium name="The Broad Institute Genome Sequencing Center for Infectious Disease"/>
            <person name="Cerqueira G."/>
            <person name="Feldgarden M."/>
            <person name="Courvalin P."/>
            <person name="Perichon B."/>
            <person name="Grillot-Courvalin C."/>
            <person name="Clermont D."/>
            <person name="Rocha E."/>
            <person name="Yoon E.-J."/>
            <person name="Nemec A."/>
            <person name="Walker B."/>
            <person name="Young S.K."/>
            <person name="Zeng Q."/>
            <person name="Gargeya S."/>
            <person name="Fitzgerald M."/>
            <person name="Haas B."/>
            <person name="Abouelleil A."/>
            <person name="Alvarado L."/>
            <person name="Arachchi H.M."/>
            <person name="Berlin A.M."/>
            <person name="Chapman S.B."/>
            <person name="Dewar J."/>
            <person name="Goldberg J."/>
            <person name="Griggs A."/>
            <person name="Gujja S."/>
            <person name="Hansen M."/>
            <person name="Howarth C."/>
            <person name="Imamovic A."/>
            <person name="Larimer J."/>
            <person name="McCowan C."/>
            <person name="Murphy C."/>
            <person name="Neiman D."/>
            <person name="Pearson M."/>
            <person name="Priest M."/>
            <person name="Roberts A."/>
            <person name="Saif S."/>
            <person name="Shea T."/>
            <person name="Sisk P."/>
            <person name="Sykes S."/>
            <person name="Wortman J."/>
            <person name="Nusbaum C."/>
            <person name="Birren B."/>
        </authorList>
    </citation>
    <scope>NUCLEOTIDE SEQUENCE [LARGE SCALE GENOMIC DNA]</scope>
    <source>
        <strain evidence="2 3">CIP 107469</strain>
    </source>
</reference>
<accession>R9B2S8</accession>
<dbReference type="AlphaFoldDB" id="R9B2S8"/>
<name>R9B2S8_9GAMM</name>
<dbReference type="PATRIC" id="fig|1120927.3.peg.2224"/>